<proteinExistence type="predicted"/>
<feature type="domain" description="SLH" evidence="3">
    <location>
        <begin position="149"/>
        <end position="212"/>
    </location>
</feature>
<evidence type="ECO:0000313" key="5">
    <source>
        <dbReference type="Proteomes" id="UP000234956"/>
    </source>
</evidence>
<evidence type="ECO:0000259" key="3">
    <source>
        <dbReference type="PROSITE" id="PS51272"/>
    </source>
</evidence>
<dbReference type="PANTHER" id="PTHR37806">
    <property type="entry name" value="LMO0724 PROTEIN"/>
    <property type="match status" value="1"/>
</dbReference>
<dbReference type="EMBL" id="PDFK01000002">
    <property type="protein sequence ID" value="PKU52573.1"/>
    <property type="molecule type" value="Genomic_DNA"/>
</dbReference>
<dbReference type="InterPro" id="IPR039564">
    <property type="entry name" value="Peptidase_C39-like"/>
</dbReference>
<gene>
    <name evidence="4" type="ORF">CRI88_09670</name>
</gene>
<dbReference type="RefSeq" id="WP_051891661.1">
    <property type="nucleotide sequence ID" value="NZ_PDFK01000002.1"/>
</dbReference>
<dbReference type="PANTHER" id="PTHR37806:SF1">
    <property type="entry name" value="PEPTIDASE C39-LIKE DOMAIN-CONTAINING PROTEIN"/>
    <property type="match status" value="1"/>
</dbReference>
<feature type="signal peptide" evidence="2">
    <location>
        <begin position="1"/>
        <end position="27"/>
    </location>
</feature>
<reference evidence="4 5" key="1">
    <citation type="submission" date="2017-10" db="EMBL/GenBank/DDBJ databases">
        <title>Draft genome of Lysinibacillus fusiformis strain Juneja, a laboratory-derived pathogen of Drosophila melanogaster.</title>
        <authorList>
            <person name="Smith B.R."/>
            <person name="Unckless R.L."/>
        </authorList>
    </citation>
    <scope>NUCLEOTIDE SEQUENCE [LARGE SCALE GENOMIC DNA]</scope>
    <source>
        <strain evidence="4 5">Juneja</strain>
    </source>
</reference>
<dbReference type="InterPro" id="IPR001119">
    <property type="entry name" value="SLH_dom"/>
</dbReference>
<protein>
    <recommendedName>
        <fullName evidence="3">SLH domain-containing protein</fullName>
    </recommendedName>
</protein>
<feature type="domain" description="SLH" evidence="3">
    <location>
        <begin position="28"/>
        <end position="91"/>
    </location>
</feature>
<comment type="caution">
    <text evidence="4">The sequence shown here is derived from an EMBL/GenBank/DDBJ whole genome shotgun (WGS) entry which is preliminary data.</text>
</comment>
<keyword evidence="1 2" id="KW-0732">Signal</keyword>
<organism evidence="4 5">
    <name type="scientific">Lysinibacillus fusiformis</name>
    <dbReference type="NCBI Taxonomy" id="28031"/>
    <lineage>
        <taxon>Bacteria</taxon>
        <taxon>Bacillati</taxon>
        <taxon>Bacillota</taxon>
        <taxon>Bacilli</taxon>
        <taxon>Bacillales</taxon>
        <taxon>Bacillaceae</taxon>
        <taxon>Lysinibacillus</taxon>
    </lineage>
</organism>
<dbReference type="Gene3D" id="3.90.70.10">
    <property type="entry name" value="Cysteine proteinases"/>
    <property type="match status" value="1"/>
</dbReference>
<evidence type="ECO:0000313" key="4">
    <source>
        <dbReference type="EMBL" id="PKU52573.1"/>
    </source>
</evidence>
<name>A0A2I0V2P3_9BACI</name>
<sequence length="428" mass="48494">MRKKILLLMVVLTIAINNLYFASNVYAAEMIFNDVDQKHWAAKEIQYLSQQNIIQGSPDGSFAPNDKLTRLQIALMVTRAKGYSVIDRPDPQLVDVKNEDAHFDIISAVMAEGVFDDVVKGQEFKPNAFVTREEMSSILSRAFELSGLSSVQFKDVTPNDWAYSSVQALVKNEIVFGFADGTFQPERFLTRAEFAVMMARLLDETYRVAPEPPKAQAPVEEPQLNKMYITVPIVKQNPELPNGCEITSLTAVLNYYGFSTNKMEMANNYLPKESFTYQNNKRYGPNPYKAYAGDPRLETGFFSYAPPIVAAAENFFVGRTTKYTATDVSGKEKEFFYEKINHNVPVVIWVTLDLSTPKVSSSWYFSDTKEYFKAPINLHAVVLVGYNELNNTVHVMNPLKGRVSHNAEKFFRSYKELGSQAMIVERNK</sequence>
<feature type="chain" id="PRO_5014140379" description="SLH domain-containing protein" evidence="2">
    <location>
        <begin position="28"/>
        <end position="428"/>
    </location>
</feature>
<dbReference type="AlphaFoldDB" id="A0A2I0V2P3"/>
<evidence type="ECO:0000256" key="1">
    <source>
        <dbReference type="ARBA" id="ARBA00022729"/>
    </source>
</evidence>
<dbReference type="PROSITE" id="PS51272">
    <property type="entry name" value="SLH"/>
    <property type="match status" value="2"/>
</dbReference>
<evidence type="ECO:0000256" key="2">
    <source>
        <dbReference type="SAM" id="SignalP"/>
    </source>
</evidence>
<accession>A0A2I0V2P3</accession>
<dbReference type="Pfam" id="PF13529">
    <property type="entry name" value="Peptidase_C39_2"/>
    <property type="match status" value="1"/>
</dbReference>
<dbReference type="Pfam" id="PF00395">
    <property type="entry name" value="SLH"/>
    <property type="match status" value="3"/>
</dbReference>
<dbReference type="Proteomes" id="UP000234956">
    <property type="component" value="Unassembled WGS sequence"/>
</dbReference>